<dbReference type="Gene3D" id="1.10.730.10">
    <property type="entry name" value="Isoleucyl-tRNA Synthetase, Domain 1"/>
    <property type="match status" value="1"/>
</dbReference>
<dbReference type="InterPro" id="IPR014729">
    <property type="entry name" value="Rossmann-like_a/b/a_fold"/>
</dbReference>
<comment type="similarity">
    <text evidence="10">Belongs to the class-I aminoacyl-tRNA synthetase family.</text>
</comment>
<proteinExistence type="inferred from homology"/>
<dbReference type="SUPFAM" id="SSF47323">
    <property type="entry name" value="Anticodon-binding domain of a subclass of class I aminoacyl-tRNA synthetases"/>
    <property type="match status" value="1"/>
</dbReference>
<evidence type="ECO:0000256" key="4">
    <source>
        <dbReference type="ARBA" id="ARBA00022598"/>
    </source>
</evidence>
<dbReference type="Pfam" id="PF09334">
    <property type="entry name" value="tRNA-synt_1g"/>
    <property type="match status" value="1"/>
</dbReference>
<dbReference type="InterPro" id="IPR009080">
    <property type="entry name" value="tRNAsynth_Ia_anticodon-bd"/>
</dbReference>
<evidence type="ECO:0000256" key="3">
    <source>
        <dbReference type="ARBA" id="ARBA00018753"/>
    </source>
</evidence>
<dbReference type="GO" id="GO:0006431">
    <property type="term" value="P:methionyl-tRNA aminoacylation"/>
    <property type="evidence" value="ECO:0007669"/>
    <property type="project" value="InterPro"/>
</dbReference>
<dbReference type="EMBL" id="MHQO01000003">
    <property type="protein sequence ID" value="OHA07815.1"/>
    <property type="molecule type" value="Genomic_DNA"/>
</dbReference>
<comment type="caution">
    <text evidence="12">The sequence shown here is derived from an EMBL/GenBank/DDBJ whole genome shotgun (WGS) entry which is preliminary data.</text>
</comment>
<evidence type="ECO:0000256" key="10">
    <source>
        <dbReference type="RuleBase" id="RU363039"/>
    </source>
</evidence>
<organism evidence="12 13">
    <name type="scientific">Candidatus Sungbacteria bacterium RIFCSPLOWO2_01_FULL_47_10</name>
    <dbReference type="NCBI Taxonomy" id="1802276"/>
    <lineage>
        <taxon>Bacteria</taxon>
        <taxon>Candidatus Sungiibacteriota</taxon>
    </lineage>
</organism>
<evidence type="ECO:0000256" key="2">
    <source>
        <dbReference type="ARBA" id="ARBA00012838"/>
    </source>
</evidence>
<dbReference type="CDD" id="cd00814">
    <property type="entry name" value="MetRS_core"/>
    <property type="match status" value="1"/>
</dbReference>
<keyword evidence="7 10" id="KW-0648">Protein biosynthesis</keyword>
<evidence type="ECO:0000256" key="8">
    <source>
        <dbReference type="ARBA" id="ARBA00023146"/>
    </source>
</evidence>
<evidence type="ECO:0000259" key="11">
    <source>
        <dbReference type="Pfam" id="PF09334"/>
    </source>
</evidence>
<evidence type="ECO:0000256" key="9">
    <source>
        <dbReference type="ARBA" id="ARBA00030904"/>
    </source>
</evidence>
<dbReference type="InterPro" id="IPR023457">
    <property type="entry name" value="Met-tRNA_synth_2"/>
</dbReference>
<dbReference type="GO" id="GO:0005524">
    <property type="term" value="F:ATP binding"/>
    <property type="evidence" value="ECO:0007669"/>
    <property type="project" value="UniProtKB-KW"/>
</dbReference>
<dbReference type="SUPFAM" id="SSF52374">
    <property type="entry name" value="Nucleotidylyl transferase"/>
    <property type="match status" value="1"/>
</dbReference>
<gene>
    <name evidence="12" type="ORF">A2934_02870</name>
</gene>
<evidence type="ECO:0000256" key="1">
    <source>
        <dbReference type="ARBA" id="ARBA00003314"/>
    </source>
</evidence>
<evidence type="ECO:0000256" key="5">
    <source>
        <dbReference type="ARBA" id="ARBA00022741"/>
    </source>
</evidence>
<comment type="function">
    <text evidence="1">Is required not only for elongation of protein synthesis but also for the initiation of all mRNA translation through initiator tRNA(fMet) aminoacylation.</text>
</comment>
<name>A0A1G2L855_9BACT</name>
<dbReference type="InterPro" id="IPR014758">
    <property type="entry name" value="Met-tRNA_synth"/>
</dbReference>
<dbReference type="EC" id="6.1.1.10" evidence="2"/>
<keyword evidence="6 10" id="KW-0067">ATP-binding</keyword>
<dbReference type="PANTHER" id="PTHR43326:SF1">
    <property type="entry name" value="METHIONINE--TRNA LIGASE, MITOCHONDRIAL"/>
    <property type="match status" value="1"/>
</dbReference>
<sequence length="500" mass="57318">MSTRKKKFYITTAIDYVNAKPHIGHALEKIQADVVARFHRRRGEDVFFLTGADEHGVKIVRAADAAKKPVADFVDEQSGHFRQLRTLLNLSWNDFIRTSDQKRHWPGAQALWMKLHEAGDLYKKKYRGLYCVGHEAFVTEKDLTDGKCRDHQKAPEAVEEENWFFRLSKYAREIESRIKNQELRIIPETRKNEILSLFESGLEDVSFSRPRKDLSWGIPVPNDPEHTMYVWCDALANYITAIGYGSEDLKFEDLWPADAHIIGKDILRFHAAIWPGMLLSVRLPLPKSIFVHGFITVDGEKMSKTIGNVIDPAELVKKYSSTGSPRAARDAVRYYLLREIPSGEDGDFSYKKFEDRYNGDLANGIGNLIARVATLGERVSPLHYKKDMVPIEEDFKALEAEVRAEYEASLEKFRFNDTLGSVWRLVGATDKYINDTKPWSIKEKGKITPIIASTCYRIDVICELLEPFLPETAEKIKERIAFDDGEIKIKKGNTLFPRLK</sequence>
<dbReference type="Gene3D" id="2.170.220.10">
    <property type="match status" value="1"/>
</dbReference>
<dbReference type="PANTHER" id="PTHR43326">
    <property type="entry name" value="METHIONYL-TRNA SYNTHETASE"/>
    <property type="match status" value="1"/>
</dbReference>
<evidence type="ECO:0000256" key="7">
    <source>
        <dbReference type="ARBA" id="ARBA00022917"/>
    </source>
</evidence>
<dbReference type="InterPro" id="IPR033911">
    <property type="entry name" value="MetRS_core"/>
</dbReference>
<keyword evidence="4 10" id="KW-0436">Ligase</keyword>
<dbReference type="InterPro" id="IPR015413">
    <property type="entry name" value="Methionyl/Leucyl_tRNA_Synth"/>
</dbReference>
<reference evidence="12 13" key="1">
    <citation type="journal article" date="2016" name="Nat. Commun.">
        <title>Thousands of microbial genomes shed light on interconnected biogeochemical processes in an aquifer system.</title>
        <authorList>
            <person name="Anantharaman K."/>
            <person name="Brown C.T."/>
            <person name="Hug L.A."/>
            <person name="Sharon I."/>
            <person name="Castelle C.J."/>
            <person name="Probst A.J."/>
            <person name="Thomas B.C."/>
            <person name="Singh A."/>
            <person name="Wilkins M.J."/>
            <person name="Karaoz U."/>
            <person name="Brodie E.L."/>
            <person name="Williams K.H."/>
            <person name="Hubbard S.S."/>
            <person name="Banfield J.F."/>
        </authorList>
    </citation>
    <scope>NUCLEOTIDE SEQUENCE [LARGE SCALE GENOMIC DNA]</scope>
</reference>
<dbReference type="Proteomes" id="UP000177982">
    <property type="component" value="Unassembled WGS sequence"/>
</dbReference>
<protein>
    <recommendedName>
        <fullName evidence="3">Methionine--tRNA ligase</fullName>
        <ecNumber evidence="2">6.1.1.10</ecNumber>
    </recommendedName>
    <alternativeName>
        <fullName evidence="9">Methionyl-tRNA synthetase</fullName>
    </alternativeName>
</protein>
<evidence type="ECO:0000313" key="13">
    <source>
        <dbReference type="Proteomes" id="UP000177982"/>
    </source>
</evidence>
<dbReference type="GO" id="GO:0004825">
    <property type="term" value="F:methionine-tRNA ligase activity"/>
    <property type="evidence" value="ECO:0007669"/>
    <property type="project" value="UniProtKB-EC"/>
</dbReference>
<dbReference type="Gene3D" id="3.40.50.620">
    <property type="entry name" value="HUPs"/>
    <property type="match status" value="1"/>
</dbReference>
<accession>A0A1G2L855</accession>
<evidence type="ECO:0000256" key="6">
    <source>
        <dbReference type="ARBA" id="ARBA00022840"/>
    </source>
</evidence>
<dbReference type="FunFam" id="2.170.220.10:FF:000003">
    <property type="entry name" value="Methionine--tRNA ligase"/>
    <property type="match status" value="1"/>
</dbReference>
<dbReference type="NCBIfam" id="TIGR00398">
    <property type="entry name" value="metG"/>
    <property type="match status" value="1"/>
</dbReference>
<keyword evidence="5 10" id="KW-0547">Nucleotide-binding</keyword>
<keyword evidence="8 10" id="KW-0030">Aminoacyl-tRNA synthetase</keyword>
<evidence type="ECO:0000313" key="12">
    <source>
        <dbReference type="EMBL" id="OHA07815.1"/>
    </source>
</evidence>
<dbReference type="PRINTS" id="PR01041">
    <property type="entry name" value="TRNASYNTHMET"/>
</dbReference>
<dbReference type="AlphaFoldDB" id="A0A1G2L855"/>
<feature type="domain" description="Methionyl/Leucyl tRNA synthetase" evidence="11">
    <location>
        <begin position="140"/>
        <end position="372"/>
    </location>
</feature>